<accession>A0A670JXS3</accession>
<keyword evidence="1" id="KW-1015">Disulfide bond</keyword>
<sequence length="235" mass="25268">MAWTLFFLAFLNYCSGANSQPTVTQTGSQSVSLGQTAKLACSASSGGSWGYFHWYQQKPGQAPRFVWYGSSDRGEGIPDRFTGSESGNTGSLTISNTQAEDEAVYFCGAWEVTGGSKYVFGGGTQLNVLGQPTVPPTVNVFPPSPEELKSSDKATLVCLIDGFYPGVVQVTWQADGTPISSGVETTTPTKLNDKYAASSYLSMKKSDWESYEAVICKVTHEGKTVEKVVRRLDCA</sequence>
<keyword evidence="5" id="KW-1185">Reference proteome</keyword>
<dbReference type="Gene3D" id="2.60.40.10">
    <property type="entry name" value="Immunoglobulins"/>
    <property type="match status" value="2"/>
</dbReference>
<feature type="domain" description="Ig-like" evidence="3">
    <location>
        <begin position="21"/>
        <end position="107"/>
    </location>
</feature>
<dbReference type="Pfam" id="PF07654">
    <property type="entry name" value="C1-set"/>
    <property type="match status" value="1"/>
</dbReference>
<protein>
    <submittedName>
        <fullName evidence="4">Immunoglobulin lambda-1 light chain-like</fullName>
    </submittedName>
</protein>
<dbReference type="GeneTree" id="ENSGT00940000154179"/>
<dbReference type="InterPro" id="IPR003597">
    <property type="entry name" value="Ig_C1-set"/>
</dbReference>
<name>A0A670JXS3_PODMU</name>
<dbReference type="Proteomes" id="UP000472272">
    <property type="component" value="Chromosome 16"/>
</dbReference>
<feature type="domain" description="Ig-like" evidence="3">
    <location>
        <begin position="136"/>
        <end position="230"/>
    </location>
</feature>
<dbReference type="InterPro" id="IPR036179">
    <property type="entry name" value="Ig-like_dom_sf"/>
</dbReference>
<reference evidence="4" key="3">
    <citation type="submission" date="2025-09" db="UniProtKB">
        <authorList>
            <consortium name="Ensembl"/>
        </authorList>
    </citation>
    <scope>IDENTIFICATION</scope>
</reference>
<gene>
    <name evidence="4" type="primary">LOC114586357</name>
</gene>
<evidence type="ECO:0000256" key="2">
    <source>
        <dbReference type="SAM" id="SignalP"/>
    </source>
</evidence>
<dbReference type="AlphaFoldDB" id="A0A670JXS3"/>
<dbReference type="InterPro" id="IPR007110">
    <property type="entry name" value="Ig-like_dom"/>
</dbReference>
<feature type="signal peptide" evidence="2">
    <location>
        <begin position="1"/>
        <end position="19"/>
    </location>
</feature>
<reference evidence="4 5" key="1">
    <citation type="journal article" date="2019" name="Proc. Natl. Acad. Sci. U.S.A.">
        <title>Regulatory changes in pterin and carotenoid genes underlie balanced color polymorphisms in the wall lizard.</title>
        <authorList>
            <person name="Andrade P."/>
            <person name="Pinho C."/>
            <person name="Perez I de Lanuza G."/>
            <person name="Afonso S."/>
            <person name="Brejcha J."/>
            <person name="Rubin C.J."/>
            <person name="Wallerman O."/>
            <person name="Pereira P."/>
            <person name="Sabatino S.J."/>
            <person name="Bellati A."/>
            <person name="Pellitteri-Rosa D."/>
            <person name="Bosakova Z."/>
            <person name="Bunikis I."/>
            <person name="Carretero M.A."/>
            <person name="Feiner N."/>
            <person name="Marsik P."/>
            <person name="Pauperio F."/>
            <person name="Salvi D."/>
            <person name="Soler L."/>
            <person name="While G.M."/>
            <person name="Uller T."/>
            <person name="Font E."/>
            <person name="Andersson L."/>
            <person name="Carneiro M."/>
        </authorList>
    </citation>
    <scope>NUCLEOTIDE SEQUENCE</scope>
</reference>
<dbReference type="InterPro" id="IPR013783">
    <property type="entry name" value="Ig-like_fold"/>
</dbReference>
<dbReference type="SMART" id="SM00406">
    <property type="entry name" value="IGv"/>
    <property type="match status" value="1"/>
</dbReference>
<reference evidence="4" key="2">
    <citation type="submission" date="2025-08" db="UniProtKB">
        <authorList>
            <consortium name="Ensembl"/>
        </authorList>
    </citation>
    <scope>IDENTIFICATION</scope>
</reference>
<dbReference type="Pfam" id="PF07686">
    <property type="entry name" value="V-set"/>
    <property type="match status" value="1"/>
</dbReference>
<dbReference type="CDD" id="cd07699">
    <property type="entry name" value="IgC1_L"/>
    <property type="match status" value="1"/>
</dbReference>
<dbReference type="PROSITE" id="PS50835">
    <property type="entry name" value="IG_LIKE"/>
    <property type="match status" value="2"/>
</dbReference>
<dbReference type="SMART" id="SM00409">
    <property type="entry name" value="IG"/>
    <property type="match status" value="2"/>
</dbReference>
<keyword evidence="2" id="KW-0732">Signal</keyword>
<evidence type="ECO:0000259" key="3">
    <source>
        <dbReference type="PROSITE" id="PS50835"/>
    </source>
</evidence>
<evidence type="ECO:0000256" key="1">
    <source>
        <dbReference type="ARBA" id="ARBA00023157"/>
    </source>
</evidence>
<dbReference type="InterPro" id="IPR050150">
    <property type="entry name" value="IgV_Light_Chain"/>
</dbReference>
<dbReference type="Ensembl" id="ENSPMRT00000031029.1">
    <property type="protein sequence ID" value="ENSPMRP00000029256.1"/>
    <property type="gene ID" value="ENSPMRG00000018898.1"/>
</dbReference>
<evidence type="ECO:0000313" key="4">
    <source>
        <dbReference type="Ensembl" id="ENSPMRP00000029256.1"/>
    </source>
</evidence>
<feature type="chain" id="PRO_5025548652" evidence="2">
    <location>
        <begin position="20"/>
        <end position="235"/>
    </location>
</feature>
<dbReference type="InterPro" id="IPR003599">
    <property type="entry name" value="Ig_sub"/>
</dbReference>
<dbReference type="FunFam" id="2.60.40.10:FF:000283">
    <property type="entry name" value="Immunoglobulin kappa constant"/>
    <property type="match status" value="1"/>
</dbReference>
<evidence type="ECO:0000313" key="5">
    <source>
        <dbReference type="Proteomes" id="UP000472272"/>
    </source>
</evidence>
<organism evidence="4 5">
    <name type="scientific">Podarcis muralis</name>
    <name type="common">Wall lizard</name>
    <name type="synonym">Lacerta muralis</name>
    <dbReference type="NCBI Taxonomy" id="64176"/>
    <lineage>
        <taxon>Eukaryota</taxon>
        <taxon>Metazoa</taxon>
        <taxon>Chordata</taxon>
        <taxon>Craniata</taxon>
        <taxon>Vertebrata</taxon>
        <taxon>Euteleostomi</taxon>
        <taxon>Lepidosauria</taxon>
        <taxon>Squamata</taxon>
        <taxon>Bifurcata</taxon>
        <taxon>Unidentata</taxon>
        <taxon>Episquamata</taxon>
        <taxon>Laterata</taxon>
        <taxon>Lacertibaenia</taxon>
        <taxon>Lacertidae</taxon>
        <taxon>Podarcis</taxon>
    </lineage>
</organism>
<dbReference type="SUPFAM" id="SSF48726">
    <property type="entry name" value="Immunoglobulin"/>
    <property type="match status" value="2"/>
</dbReference>
<dbReference type="SMART" id="SM00407">
    <property type="entry name" value="IGc1"/>
    <property type="match status" value="1"/>
</dbReference>
<proteinExistence type="predicted"/>
<dbReference type="PANTHER" id="PTHR23267">
    <property type="entry name" value="IMMUNOGLOBULIN LIGHT CHAIN"/>
    <property type="match status" value="1"/>
</dbReference>
<dbReference type="InterPro" id="IPR013106">
    <property type="entry name" value="Ig_V-set"/>
</dbReference>